<dbReference type="CDD" id="cd02947">
    <property type="entry name" value="TRX_family"/>
    <property type="match status" value="1"/>
</dbReference>
<dbReference type="PRINTS" id="PR00421">
    <property type="entry name" value="THIOREDOXIN"/>
</dbReference>
<dbReference type="PANTHER" id="PTHR45663:SF11">
    <property type="entry name" value="GEO12009P1"/>
    <property type="match status" value="1"/>
</dbReference>
<dbReference type="FunFam" id="3.40.30.10:FF:000001">
    <property type="entry name" value="Thioredoxin"/>
    <property type="match status" value="1"/>
</dbReference>
<feature type="active site" description="Nucleophile" evidence="8">
    <location>
        <position position="29"/>
    </location>
</feature>
<accession>A0A0G0VFD2</accession>
<dbReference type="PATRIC" id="fig|1619048.3.peg.241"/>
<dbReference type="STRING" id="1619048.UU49_C0005G0067"/>
<evidence type="ECO:0000313" key="12">
    <source>
        <dbReference type="Proteomes" id="UP000034108"/>
    </source>
</evidence>
<reference evidence="11 12" key="1">
    <citation type="journal article" date="2015" name="Nature">
        <title>rRNA introns, odd ribosomes, and small enigmatic genomes across a large radiation of phyla.</title>
        <authorList>
            <person name="Brown C.T."/>
            <person name="Hug L.A."/>
            <person name="Thomas B.C."/>
            <person name="Sharon I."/>
            <person name="Castelle C.J."/>
            <person name="Singh A."/>
            <person name="Wilkins M.J."/>
            <person name="Williams K.H."/>
            <person name="Banfield J.F."/>
        </authorList>
    </citation>
    <scope>NUCLEOTIDE SEQUENCE [LARGE SCALE GENOMIC DNA]</scope>
</reference>
<sequence length="101" mass="11322">MLELNKDNFKKEVLESAVPVLVDFFATWCGPCKIMMPIVEELAAAAGQNFKVAKINVDEANDLAQEYEVMSIPTFIVFKNGKETERVMGAQAKEKLLELLK</sequence>
<feature type="disulfide bond" description="Redox-active" evidence="9">
    <location>
        <begin position="29"/>
        <end position="32"/>
    </location>
</feature>
<name>A0A0G0VFD2_9BACT</name>
<evidence type="ECO:0000256" key="6">
    <source>
        <dbReference type="NCBIfam" id="TIGR01068"/>
    </source>
</evidence>
<evidence type="ECO:0000256" key="5">
    <source>
        <dbReference type="ARBA" id="ARBA00023284"/>
    </source>
</evidence>
<comment type="similarity">
    <text evidence="1 7">Belongs to the thioredoxin family.</text>
</comment>
<evidence type="ECO:0000256" key="3">
    <source>
        <dbReference type="ARBA" id="ARBA00022982"/>
    </source>
</evidence>
<evidence type="ECO:0000256" key="8">
    <source>
        <dbReference type="PIRSR" id="PIRSR000077-1"/>
    </source>
</evidence>
<evidence type="ECO:0000259" key="10">
    <source>
        <dbReference type="PROSITE" id="PS51352"/>
    </source>
</evidence>
<dbReference type="AlphaFoldDB" id="A0A0G0VFD2"/>
<feature type="active site" description="Nucleophile" evidence="8">
    <location>
        <position position="32"/>
    </location>
</feature>
<dbReference type="PROSITE" id="PS00194">
    <property type="entry name" value="THIOREDOXIN_1"/>
    <property type="match status" value="1"/>
</dbReference>
<evidence type="ECO:0000256" key="4">
    <source>
        <dbReference type="ARBA" id="ARBA00023157"/>
    </source>
</evidence>
<dbReference type="GO" id="GO:0015035">
    <property type="term" value="F:protein-disulfide reductase activity"/>
    <property type="evidence" value="ECO:0007669"/>
    <property type="project" value="UniProtKB-UniRule"/>
</dbReference>
<organism evidence="11 12">
    <name type="scientific">Candidatus Magasanikbacteria bacterium GW2011_GWC2_41_17</name>
    <dbReference type="NCBI Taxonomy" id="1619048"/>
    <lineage>
        <taxon>Bacteria</taxon>
        <taxon>Candidatus Magasanikiibacteriota</taxon>
    </lineage>
</organism>
<dbReference type="SUPFAM" id="SSF52833">
    <property type="entry name" value="Thioredoxin-like"/>
    <property type="match status" value="1"/>
</dbReference>
<dbReference type="GO" id="GO:0045454">
    <property type="term" value="P:cell redox homeostasis"/>
    <property type="evidence" value="ECO:0007669"/>
    <property type="project" value="TreeGrafter"/>
</dbReference>
<dbReference type="InterPro" id="IPR005746">
    <property type="entry name" value="Thioredoxin"/>
</dbReference>
<dbReference type="PIRSF" id="PIRSF000077">
    <property type="entry name" value="Thioredoxin"/>
    <property type="match status" value="1"/>
</dbReference>
<dbReference type="GO" id="GO:0005829">
    <property type="term" value="C:cytosol"/>
    <property type="evidence" value="ECO:0007669"/>
    <property type="project" value="TreeGrafter"/>
</dbReference>
<evidence type="ECO:0000256" key="1">
    <source>
        <dbReference type="ARBA" id="ARBA00008987"/>
    </source>
</evidence>
<dbReference type="Gene3D" id="3.40.30.10">
    <property type="entry name" value="Glutaredoxin"/>
    <property type="match status" value="1"/>
</dbReference>
<dbReference type="EMBL" id="LCAV01000005">
    <property type="protein sequence ID" value="KKR99609.1"/>
    <property type="molecule type" value="Genomic_DNA"/>
</dbReference>
<feature type="domain" description="Thioredoxin" evidence="10">
    <location>
        <begin position="1"/>
        <end position="101"/>
    </location>
</feature>
<protein>
    <recommendedName>
        <fullName evidence="6 7">Thioredoxin</fullName>
    </recommendedName>
</protein>
<evidence type="ECO:0000256" key="9">
    <source>
        <dbReference type="PIRSR" id="PIRSR000077-4"/>
    </source>
</evidence>
<feature type="site" description="Contributes to redox potential value" evidence="8">
    <location>
        <position position="30"/>
    </location>
</feature>
<keyword evidence="5 9" id="KW-0676">Redox-active center</keyword>
<keyword evidence="2" id="KW-0813">Transport</keyword>
<dbReference type="InterPro" id="IPR013766">
    <property type="entry name" value="Thioredoxin_domain"/>
</dbReference>
<evidence type="ECO:0000256" key="7">
    <source>
        <dbReference type="PIRNR" id="PIRNR000077"/>
    </source>
</evidence>
<keyword evidence="4 9" id="KW-1015">Disulfide bond</keyword>
<dbReference type="Pfam" id="PF00085">
    <property type="entry name" value="Thioredoxin"/>
    <property type="match status" value="1"/>
</dbReference>
<dbReference type="Proteomes" id="UP000034108">
    <property type="component" value="Unassembled WGS sequence"/>
</dbReference>
<dbReference type="InterPro" id="IPR017937">
    <property type="entry name" value="Thioredoxin_CS"/>
</dbReference>
<dbReference type="NCBIfam" id="TIGR01068">
    <property type="entry name" value="thioredoxin"/>
    <property type="match status" value="1"/>
</dbReference>
<dbReference type="PROSITE" id="PS51352">
    <property type="entry name" value="THIOREDOXIN_2"/>
    <property type="match status" value="1"/>
</dbReference>
<comment type="caution">
    <text evidence="11">The sequence shown here is derived from an EMBL/GenBank/DDBJ whole genome shotgun (WGS) entry which is preliminary data.</text>
</comment>
<feature type="site" description="Contributes to redox potential value" evidence="8">
    <location>
        <position position="31"/>
    </location>
</feature>
<evidence type="ECO:0000313" key="11">
    <source>
        <dbReference type="EMBL" id="KKR99609.1"/>
    </source>
</evidence>
<gene>
    <name evidence="11" type="ORF">UU49_C0005G0067</name>
</gene>
<evidence type="ECO:0000256" key="2">
    <source>
        <dbReference type="ARBA" id="ARBA00022448"/>
    </source>
</evidence>
<dbReference type="InterPro" id="IPR036249">
    <property type="entry name" value="Thioredoxin-like_sf"/>
</dbReference>
<proteinExistence type="inferred from homology"/>
<dbReference type="PANTHER" id="PTHR45663">
    <property type="entry name" value="GEO12009P1"/>
    <property type="match status" value="1"/>
</dbReference>
<keyword evidence="3" id="KW-0249">Electron transport</keyword>
<feature type="site" description="Deprotonates C-terminal active site Cys" evidence="8">
    <location>
        <position position="23"/>
    </location>
</feature>